<dbReference type="Gene3D" id="3.40.1620.10">
    <property type="entry name" value="YefM-like domain"/>
    <property type="match status" value="1"/>
</dbReference>
<evidence type="ECO:0000313" key="4">
    <source>
        <dbReference type="Proteomes" id="UP000178565"/>
    </source>
</evidence>
<dbReference type="InterPro" id="IPR036165">
    <property type="entry name" value="YefM-like_sf"/>
</dbReference>
<dbReference type="Pfam" id="PF02604">
    <property type="entry name" value="PhdYeFM_antitox"/>
    <property type="match status" value="1"/>
</dbReference>
<evidence type="ECO:0000256" key="1">
    <source>
        <dbReference type="ARBA" id="ARBA00009981"/>
    </source>
</evidence>
<protein>
    <recommendedName>
        <fullName evidence="2">Antitoxin</fullName>
    </recommendedName>
</protein>
<proteinExistence type="inferred from homology"/>
<gene>
    <name evidence="3" type="ORF">A3B45_05570</name>
</gene>
<dbReference type="NCBIfam" id="TIGR01552">
    <property type="entry name" value="phd_fam"/>
    <property type="match status" value="1"/>
</dbReference>
<sequence length="82" mass="9372">MVMQQTVSKSQFKAQALEFLRAVEKTKIPLVITHGGKPVVEVMPYNKQSDQEVILKSLRGTLKFYKDPDKPAADPEDWEVLR</sequence>
<comment type="caution">
    <text evidence="3">The sequence shown here is derived from an EMBL/GenBank/DDBJ whole genome shotgun (WGS) entry which is preliminary data.</text>
</comment>
<dbReference type="Proteomes" id="UP000178565">
    <property type="component" value="Unassembled WGS sequence"/>
</dbReference>
<dbReference type="InterPro" id="IPR006442">
    <property type="entry name" value="Antitoxin_Phd/YefM"/>
</dbReference>
<evidence type="ECO:0000256" key="2">
    <source>
        <dbReference type="RuleBase" id="RU362080"/>
    </source>
</evidence>
<comment type="function">
    <text evidence="2">Antitoxin component of a type II toxin-antitoxin (TA) system.</text>
</comment>
<dbReference type="SUPFAM" id="SSF143120">
    <property type="entry name" value="YefM-like"/>
    <property type="match status" value="1"/>
</dbReference>
<reference evidence="3 4" key="1">
    <citation type="journal article" date="2016" name="Nat. Commun.">
        <title>Thousands of microbial genomes shed light on interconnected biogeochemical processes in an aquifer system.</title>
        <authorList>
            <person name="Anantharaman K."/>
            <person name="Brown C.T."/>
            <person name="Hug L.A."/>
            <person name="Sharon I."/>
            <person name="Castelle C.J."/>
            <person name="Probst A.J."/>
            <person name="Thomas B.C."/>
            <person name="Singh A."/>
            <person name="Wilkins M.J."/>
            <person name="Karaoz U."/>
            <person name="Brodie E.L."/>
            <person name="Williams K.H."/>
            <person name="Hubbard S.S."/>
            <person name="Banfield J.F."/>
        </authorList>
    </citation>
    <scope>NUCLEOTIDE SEQUENCE [LARGE SCALE GENOMIC DNA]</scope>
</reference>
<dbReference type="EMBL" id="MFDM01000021">
    <property type="protein sequence ID" value="OGE42809.1"/>
    <property type="molecule type" value="Genomic_DNA"/>
</dbReference>
<dbReference type="STRING" id="1797785.A3B45_05570"/>
<name>A0A1F5KPR4_9BACT</name>
<accession>A0A1F5KPR4</accession>
<organism evidence="3 4">
    <name type="scientific">Candidatus Daviesbacteria bacterium RIFCSPLOWO2_01_FULL_39_12</name>
    <dbReference type="NCBI Taxonomy" id="1797785"/>
    <lineage>
        <taxon>Bacteria</taxon>
        <taxon>Candidatus Daviesiibacteriota</taxon>
    </lineage>
</organism>
<comment type="similarity">
    <text evidence="1 2">Belongs to the phD/YefM antitoxin family.</text>
</comment>
<evidence type="ECO:0000313" key="3">
    <source>
        <dbReference type="EMBL" id="OGE42809.1"/>
    </source>
</evidence>
<dbReference type="AlphaFoldDB" id="A0A1F5KPR4"/>